<sequence length="499" mass="58617">MNKMNDQNYQEVKDAQEQLKGSPQTELESVPKPTNKKKPLTKKKKLRLARLKRLKNLENLKNHHIEDLYNLIPSFSVFQYNFKSLFSIELNSFLITLVFITILTFSSNLGLYLPSRFEIASLNTTLKVGFFEQKTVFYPKFNFQRKHSKFAFYFQFKKKEDPFGLFSSQDTNTIEIRIKLITSQSKKLIKKFNITILKYYDIDAQPLFNIVLDNPTNTIDLEVKFLGDLTNYKTFFIKSVVYNTTYLKYLKYYRFIFSVIGLFFIFHSFFSFLNFSNIKAVGLILILSNLPSFIFNTEKNIFGHIIQKIADQFFTQFILIAWIYHKFQQIQNKRPPNNRHNDLIIMKSFFAFLFLLEIHQMINILINSISETKNVYKYLSGDPDTTDKVFLFCSAFLVFIALFINFLNTGSFRVSVVNFFFFAAQASSFCDELVERCKVVKCIGMVKWMRLFTEPVALFFLIVLFNGEDSDLSERVVMAVPLNFEDESSMSRRENGCLE</sequence>
<accession>A0ABR2H4V2</accession>
<dbReference type="EMBL" id="JAPFFF010000042">
    <property type="protein sequence ID" value="KAK8841225.1"/>
    <property type="molecule type" value="Genomic_DNA"/>
</dbReference>
<keyword evidence="2" id="KW-0812">Transmembrane</keyword>
<feature type="transmembrane region" description="Helical" evidence="2">
    <location>
        <begin position="252"/>
        <end position="273"/>
    </location>
</feature>
<feature type="transmembrane region" description="Helical" evidence="2">
    <location>
        <begin position="348"/>
        <end position="369"/>
    </location>
</feature>
<evidence type="ECO:0000313" key="3">
    <source>
        <dbReference type="EMBL" id="KAK8841225.1"/>
    </source>
</evidence>
<gene>
    <name evidence="3" type="ORF">M9Y10_027425</name>
</gene>
<dbReference type="Proteomes" id="UP001470230">
    <property type="component" value="Unassembled WGS sequence"/>
</dbReference>
<protein>
    <recommendedName>
        <fullName evidence="5">Transmembrane protein</fullName>
    </recommendedName>
</protein>
<keyword evidence="4" id="KW-1185">Reference proteome</keyword>
<keyword evidence="2" id="KW-0472">Membrane</keyword>
<evidence type="ECO:0000256" key="1">
    <source>
        <dbReference type="SAM" id="MobiDB-lite"/>
    </source>
</evidence>
<evidence type="ECO:0000313" key="4">
    <source>
        <dbReference type="Proteomes" id="UP001470230"/>
    </source>
</evidence>
<proteinExistence type="predicted"/>
<organism evidence="3 4">
    <name type="scientific">Tritrichomonas musculus</name>
    <dbReference type="NCBI Taxonomy" id="1915356"/>
    <lineage>
        <taxon>Eukaryota</taxon>
        <taxon>Metamonada</taxon>
        <taxon>Parabasalia</taxon>
        <taxon>Tritrichomonadida</taxon>
        <taxon>Tritrichomonadidae</taxon>
        <taxon>Tritrichomonas</taxon>
    </lineage>
</organism>
<evidence type="ECO:0008006" key="5">
    <source>
        <dbReference type="Google" id="ProtNLM"/>
    </source>
</evidence>
<feature type="compositionally biased region" description="Polar residues" evidence="1">
    <location>
        <begin position="1"/>
        <end position="10"/>
    </location>
</feature>
<evidence type="ECO:0000256" key="2">
    <source>
        <dbReference type="SAM" id="Phobius"/>
    </source>
</evidence>
<keyword evidence="2" id="KW-1133">Transmembrane helix</keyword>
<reference evidence="3 4" key="1">
    <citation type="submission" date="2024-04" db="EMBL/GenBank/DDBJ databases">
        <title>Tritrichomonas musculus Genome.</title>
        <authorList>
            <person name="Alves-Ferreira E."/>
            <person name="Grigg M."/>
            <person name="Lorenzi H."/>
            <person name="Galac M."/>
        </authorList>
    </citation>
    <scope>NUCLEOTIDE SEQUENCE [LARGE SCALE GENOMIC DNA]</scope>
    <source>
        <strain evidence="3 4">EAF2021</strain>
    </source>
</reference>
<feature type="transmembrane region" description="Helical" evidence="2">
    <location>
        <begin position="389"/>
        <end position="407"/>
    </location>
</feature>
<comment type="caution">
    <text evidence="3">The sequence shown here is derived from an EMBL/GenBank/DDBJ whole genome shotgun (WGS) entry which is preliminary data.</text>
</comment>
<name>A0ABR2H4V2_9EUKA</name>
<feature type="transmembrane region" description="Helical" evidence="2">
    <location>
        <begin position="93"/>
        <end position="113"/>
    </location>
</feature>
<feature type="region of interest" description="Disordered" evidence="1">
    <location>
        <begin position="1"/>
        <end position="42"/>
    </location>
</feature>